<evidence type="ECO:0000256" key="3">
    <source>
        <dbReference type="SAM" id="MobiDB-lite"/>
    </source>
</evidence>
<dbReference type="AlphaFoldDB" id="A0AB40BAN9"/>
<keyword evidence="1" id="KW-0341">Growth regulation</keyword>
<keyword evidence="4" id="KW-1185">Reference proteome</keyword>
<dbReference type="PANTHER" id="PTHR34045:SF3">
    <property type="entry name" value="PROTEIN LAZY 4"/>
    <property type="match status" value="1"/>
</dbReference>
<dbReference type="Proteomes" id="UP001515500">
    <property type="component" value="Chromosome 5"/>
</dbReference>
<comment type="similarity">
    <text evidence="2">Belongs to the LAZY family.</text>
</comment>
<feature type="compositionally biased region" description="Polar residues" evidence="3">
    <location>
        <begin position="70"/>
        <end position="79"/>
    </location>
</feature>
<dbReference type="PANTHER" id="PTHR34045">
    <property type="entry name" value="OS03G0406300 PROTEIN"/>
    <property type="match status" value="1"/>
</dbReference>
<name>A0AB40BAN9_DIOCR</name>
<evidence type="ECO:0000256" key="2">
    <source>
        <dbReference type="ARBA" id="ARBA00024198"/>
    </source>
</evidence>
<dbReference type="RefSeq" id="XP_039124345.1">
    <property type="nucleotide sequence ID" value="XM_039268411.1"/>
</dbReference>
<reference evidence="5" key="1">
    <citation type="submission" date="2025-08" db="UniProtKB">
        <authorList>
            <consortium name="RefSeq"/>
        </authorList>
    </citation>
    <scope>IDENTIFICATION</scope>
</reference>
<dbReference type="GO" id="GO:0009630">
    <property type="term" value="P:gravitropism"/>
    <property type="evidence" value="ECO:0007669"/>
    <property type="project" value="InterPro"/>
</dbReference>
<feature type="compositionally biased region" description="Basic and acidic residues" evidence="3">
    <location>
        <begin position="261"/>
        <end position="273"/>
    </location>
</feature>
<accession>A0AB40BAN9</accession>
<dbReference type="InterPro" id="IPR044683">
    <property type="entry name" value="LAZY"/>
</dbReference>
<gene>
    <name evidence="5" type="primary">LOC120260840</name>
</gene>
<evidence type="ECO:0000256" key="1">
    <source>
        <dbReference type="ARBA" id="ARBA00022604"/>
    </source>
</evidence>
<dbReference type="GO" id="GO:0040008">
    <property type="term" value="P:regulation of growth"/>
    <property type="evidence" value="ECO:0007669"/>
    <property type="project" value="InterPro"/>
</dbReference>
<evidence type="ECO:0000313" key="4">
    <source>
        <dbReference type="Proteomes" id="UP001515500"/>
    </source>
</evidence>
<proteinExistence type="inferred from homology"/>
<protein>
    <submittedName>
        <fullName evidence="5">Protein NEGATIVE GRAVITROPIC RESPONSE OF ROOTS isoform X1</fullName>
    </submittedName>
</protein>
<feature type="region of interest" description="Disordered" evidence="3">
    <location>
        <begin position="242"/>
        <end position="301"/>
    </location>
</feature>
<feature type="region of interest" description="Disordered" evidence="3">
    <location>
        <begin position="70"/>
        <end position="93"/>
    </location>
</feature>
<organism evidence="4 5">
    <name type="scientific">Dioscorea cayennensis subsp. rotundata</name>
    <name type="common">White Guinea yam</name>
    <name type="synonym">Dioscorea rotundata</name>
    <dbReference type="NCBI Taxonomy" id="55577"/>
    <lineage>
        <taxon>Eukaryota</taxon>
        <taxon>Viridiplantae</taxon>
        <taxon>Streptophyta</taxon>
        <taxon>Embryophyta</taxon>
        <taxon>Tracheophyta</taxon>
        <taxon>Spermatophyta</taxon>
        <taxon>Magnoliopsida</taxon>
        <taxon>Liliopsida</taxon>
        <taxon>Dioscoreales</taxon>
        <taxon>Dioscoreaceae</taxon>
        <taxon>Dioscorea</taxon>
    </lineage>
</organism>
<dbReference type="GeneID" id="120260840"/>
<sequence>MRIRTTTIRQLDKEILNWVHNKLNGKQHKKTLNNPVNFSSSFHYDRKEEFSDWPQALLAIGTFGTNGFKENQERCSSSEGDSKEDDTLTIDSSKNSASSSLELLDFTVDDASNLQKELTKLYTLQPKSSKLDGSNLPLNRFLNCPLSLELDTVAYDHDHNHDHLSNINAEEESYLSPKSKIILSKARDILTDNRKGIKRRSIKFLLMKLFACQRGLPPIPNVRDTVPESKVEKILRMMLHKKTYPQSSTPTTSVKKYLNKKPSEKRCKPRDEHEEGEDEDQQQQQQGQEEEEEEEGSKWVKTDSECKFLLSHF</sequence>
<feature type="compositionally biased region" description="Polar residues" evidence="3">
    <location>
        <begin position="244"/>
        <end position="254"/>
    </location>
</feature>
<evidence type="ECO:0000313" key="5">
    <source>
        <dbReference type="RefSeq" id="XP_039124345.1"/>
    </source>
</evidence>